<dbReference type="Pfam" id="PF21738">
    <property type="entry name" value="DJR-like_dom"/>
    <property type="match status" value="1"/>
</dbReference>
<dbReference type="RefSeq" id="XP_028153375.1">
    <property type="nucleotide sequence ID" value="XM_028297574.1"/>
</dbReference>
<sequence length="459" mass="53638">MDLKIRLERQPMRGSSHIRTSHLGHSTNLQRQWSIKSISRKGSTYLMQSPAFALRDDNYSIKEYQFHTYQPYIPGKLGYNDEIRIPIQDRDALTVPANSYLYIEGQLLTHDNKVPTKLKFINNAIAYLFREIRFELNGVVIDSVRDVGLVSSIKNYLSLNENQSLQLQNAGWFPKRSRLETNKEVPTNNVLVDSHGNFNVCIPLRLLLGFCEDFTKVILNVKMELILIRSNDDIDAVVSEDESERPKIDITKLNWEVPHVTPSIREQLRLNKISHSNQELPIKFRSWQMMEYPALNNSTRHTWSVRTSTKIETPRHIIVAFQNNRKSKLTKDMSKFDHCTLKNIKVFLNSERYPYNDLQIDFKTNRFAKLYEMFANFQESYYHMTLNQPIFNPNDFQTIAPLVHIDCSRQKEVVQVGSVVLRIEFETDEPTTSDISAYCLILHEKEFTYNPLTKIVKQL</sequence>
<evidence type="ECO:0000259" key="1">
    <source>
        <dbReference type="Pfam" id="PF21738"/>
    </source>
</evidence>
<organism evidence="2">
    <name type="scientific">Diabrotica virgifera virgifera</name>
    <name type="common">western corn rootworm</name>
    <dbReference type="NCBI Taxonomy" id="50390"/>
    <lineage>
        <taxon>Eukaryota</taxon>
        <taxon>Metazoa</taxon>
        <taxon>Ecdysozoa</taxon>
        <taxon>Arthropoda</taxon>
        <taxon>Hexapoda</taxon>
        <taxon>Insecta</taxon>
        <taxon>Pterygota</taxon>
        <taxon>Neoptera</taxon>
        <taxon>Endopterygota</taxon>
        <taxon>Coleoptera</taxon>
        <taxon>Polyphaga</taxon>
        <taxon>Cucujiformia</taxon>
        <taxon>Chrysomeloidea</taxon>
        <taxon>Chrysomelidae</taxon>
        <taxon>Galerucinae</taxon>
        <taxon>Diabroticina</taxon>
        <taxon>Diabroticites</taxon>
        <taxon>Diabrotica</taxon>
    </lineage>
</organism>
<accession>A0A6P7HC72</accession>
<evidence type="ECO:0000313" key="2">
    <source>
        <dbReference type="RefSeq" id="XP_028153375.1"/>
    </source>
</evidence>
<protein>
    <submittedName>
        <fullName evidence="2">Uncharacterized protein LOC114346841</fullName>
    </submittedName>
</protein>
<gene>
    <name evidence="2" type="primary">LOC114346841</name>
</gene>
<reference evidence="2" key="1">
    <citation type="submission" date="2025-08" db="UniProtKB">
        <authorList>
            <consortium name="RefSeq"/>
        </authorList>
    </citation>
    <scope>IDENTIFICATION</scope>
    <source>
        <tissue evidence="2">Whole insect</tissue>
    </source>
</reference>
<dbReference type="PANTHER" id="PTHR36159">
    <property type="entry name" value="PROTEIN CBG23766"/>
    <property type="match status" value="1"/>
</dbReference>
<dbReference type="InParanoid" id="A0A6P7HC72"/>
<feature type="domain" description="Double jelly roll-like" evidence="1">
    <location>
        <begin position="119"/>
        <end position="445"/>
    </location>
</feature>
<dbReference type="InterPro" id="IPR049512">
    <property type="entry name" value="DJR-like_dom"/>
</dbReference>
<dbReference type="PANTHER" id="PTHR36159:SF1">
    <property type="entry name" value="RETROVIRUS-RELATED POL POLYPROTEIN FROM TRANSPOSON 412-LIKE PROTEIN"/>
    <property type="match status" value="1"/>
</dbReference>
<name>A0A6P7HC72_DIAVI</name>
<dbReference type="AlphaFoldDB" id="A0A6P7HC72"/>
<proteinExistence type="predicted"/>